<keyword evidence="4" id="KW-1185">Reference proteome</keyword>
<gene>
    <name evidence="3" type="ORF">PSHT_03422</name>
</gene>
<name>A0A2S4WFT5_9BASI</name>
<accession>A0A2S4WFT5</accession>
<reference evidence="4" key="2">
    <citation type="journal article" date="2018" name="BMC Genomics">
        <title>Genomic insights into host adaptation between the wheat stripe rust pathogen (Puccinia striiformis f. sp. tritici) and the barley stripe rust pathogen (Puccinia striiformis f. sp. hordei).</title>
        <authorList>
            <person name="Xia C."/>
            <person name="Wang M."/>
            <person name="Yin C."/>
            <person name="Cornejo O.E."/>
            <person name="Hulbert S.H."/>
            <person name="Chen X."/>
        </authorList>
    </citation>
    <scope>NUCLEOTIDE SEQUENCE [LARGE SCALE GENOMIC DNA]</scope>
    <source>
        <strain evidence="4">93TX-2</strain>
    </source>
</reference>
<evidence type="ECO:0000313" key="3">
    <source>
        <dbReference type="EMBL" id="POW20567.1"/>
    </source>
</evidence>
<feature type="region of interest" description="Disordered" evidence="1">
    <location>
        <begin position="46"/>
        <end position="232"/>
    </location>
</feature>
<dbReference type="AlphaFoldDB" id="A0A2S4WFT5"/>
<dbReference type="EMBL" id="PKSM01000032">
    <property type="protein sequence ID" value="POW20567.1"/>
    <property type="molecule type" value="Genomic_DNA"/>
</dbReference>
<keyword evidence="2" id="KW-0732">Signal</keyword>
<sequence length="366" mass="40314">MKSSTITLAVTLALSSSSSVSSMPHYLDSVADASLSARAPAYFVKRSLLESQSFDEEPNALLKRGNEKIKSSSLSSQNDNKDDNDDQAEDDDCEDDESSDSEDAVHDPTEQYYKIGSNSSTGVRIPKSSSTQSNSNKPPPAQAPALEEKKQDYQKSKTTEQPNYEKPETSKQPSYEKPETSKQWSQPPVDPVKVQKTYSHKESSSSQSSSYSSSHQHYGESGGKSPEPVGSHSGYSGKATLFVALDHDLDLDNSLSKIFAALLRMATQAPAAKPTKTVITSSPFKVECMVVGLFAARLSLLHAYRLMSAQDVHPRTVWTYQRAPSMHSGTHKRVFLISSGMSKNKPREEYRDDHQHQFYGDCELAL</sequence>
<feature type="compositionally biased region" description="Low complexity" evidence="1">
    <location>
        <begin position="204"/>
        <end position="216"/>
    </location>
</feature>
<dbReference type="VEuPathDB" id="FungiDB:PSTT_03051"/>
<evidence type="ECO:0000256" key="2">
    <source>
        <dbReference type="SAM" id="SignalP"/>
    </source>
</evidence>
<evidence type="ECO:0000256" key="1">
    <source>
        <dbReference type="SAM" id="MobiDB-lite"/>
    </source>
</evidence>
<proteinExistence type="predicted"/>
<organism evidence="3 4">
    <name type="scientific">Puccinia striiformis</name>
    <dbReference type="NCBI Taxonomy" id="27350"/>
    <lineage>
        <taxon>Eukaryota</taxon>
        <taxon>Fungi</taxon>
        <taxon>Dikarya</taxon>
        <taxon>Basidiomycota</taxon>
        <taxon>Pucciniomycotina</taxon>
        <taxon>Pucciniomycetes</taxon>
        <taxon>Pucciniales</taxon>
        <taxon>Pucciniaceae</taxon>
        <taxon>Puccinia</taxon>
    </lineage>
</organism>
<reference evidence="3 4" key="1">
    <citation type="submission" date="2017-12" db="EMBL/GenBank/DDBJ databases">
        <title>Gene loss provides genomic basis for host adaptation in cereal stripe rust fungi.</title>
        <authorList>
            <person name="Xia C."/>
        </authorList>
    </citation>
    <scope>NUCLEOTIDE SEQUENCE [LARGE SCALE GENOMIC DNA]</scope>
    <source>
        <strain evidence="3 4">93TX-2</strain>
    </source>
</reference>
<evidence type="ECO:0000313" key="4">
    <source>
        <dbReference type="Proteomes" id="UP000238274"/>
    </source>
</evidence>
<feature type="compositionally biased region" description="Acidic residues" evidence="1">
    <location>
        <begin position="82"/>
        <end position="102"/>
    </location>
</feature>
<dbReference type="Proteomes" id="UP000238274">
    <property type="component" value="Unassembled WGS sequence"/>
</dbReference>
<feature type="chain" id="PRO_5015776455" evidence="2">
    <location>
        <begin position="23"/>
        <end position="366"/>
    </location>
</feature>
<feature type="compositionally biased region" description="Polar residues" evidence="1">
    <location>
        <begin position="116"/>
        <end position="136"/>
    </location>
</feature>
<feature type="compositionally biased region" description="Basic and acidic residues" evidence="1">
    <location>
        <begin position="146"/>
        <end position="180"/>
    </location>
</feature>
<reference evidence="4" key="3">
    <citation type="journal article" date="2018" name="Mol. Plant Microbe Interact.">
        <title>Genome sequence resources for the wheat stripe rust pathogen (Puccinia striiformis f. sp. tritici) and the barley stripe rust pathogen (Puccinia striiformis f. sp. hordei).</title>
        <authorList>
            <person name="Xia C."/>
            <person name="Wang M."/>
            <person name="Yin C."/>
            <person name="Cornejo O.E."/>
            <person name="Hulbert S.H."/>
            <person name="Chen X."/>
        </authorList>
    </citation>
    <scope>NUCLEOTIDE SEQUENCE [LARGE SCALE GENOMIC DNA]</scope>
    <source>
        <strain evidence="4">93TX-2</strain>
    </source>
</reference>
<protein>
    <submittedName>
        <fullName evidence="3">Uncharacterized protein</fullName>
    </submittedName>
</protein>
<comment type="caution">
    <text evidence="3">The sequence shown here is derived from an EMBL/GenBank/DDBJ whole genome shotgun (WGS) entry which is preliminary data.</text>
</comment>
<feature type="signal peptide" evidence="2">
    <location>
        <begin position="1"/>
        <end position="22"/>
    </location>
</feature>
<dbReference type="VEuPathDB" id="FungiDB:PSHT_03422"/>